<accession>X0Y8P0</accession>
<gene>
    <name evidence="1" type="ORF">S01H1_76583</name>
</gene>
<feature type="non-terminal residue" evidence="1">
    <location>
        <position position="1"/>
    </location>
</feature>
<reference evidence="1" key="1">
    <citation type="journal article" date="2014" name="Front. Microbiol.">
        <title>High frequency of phylogenetically diverse reductive dehalogenase-homologous genes in deep subseafloor sedimentary metagenomes.</title>
        <authorList>
            <person name="Kawai M."/>
            <person name="Futagami T."/>
            <person name="Toyoda A."/>
            <person name="Takaki Y."/>
            <person name="Nishi S."/>
            <person name="Hori S."/>
            <person name="Arai W."/>
            <person name="Tsubouchi T."/>
            <person name="Morono Y."/>
            <person name="Uchiyama I."/>
            <person name="Ito T."/>
            <person name="Fujiyama A."/>
            <person name="Inagaki F."/>
            <person name="Takami H."/>
        </authorList>
    </citation>
    <scope>NUCLEOTIDE SEQUENCE</scope>
    <source>
        <strain evidence="1">Expedition CK06-06</strain>
    </source>
</reference>
<dbReference type="EMBL" id="BARS01051406">
    <property type="protein sequence ID" value="GAG45083.1"/>
    <property type="molecule type" value="Genomic_DNA"/>
</dbReference>
<dbReference type="AlphaFoldDB" id="X0Y8P0"/>
<evidence type="ECO:0000313" key="1">
    <source>
        <dbReference type="EMBL" id="GAG45083.1"/>
    </source>
</evidence>
<protein>
    <submittedName>
        <fullName evidence="1">Uncharacterized protein</fullName>
    </submittedName>
</protein>
<sequence>EIAKAKNFLEETKSKYYDEIKLRPGVTQEQQKAMDFFNRYNKEQQIAEKHHEVFKNKTNDYFTNNFEGFDFDLGEKKFRYKISNANDVAEKQSNLNTFVKKFLNKEGEVVDTVGYHKAIYAAENADTIANHFYEQGKADAVKNMMAKSKNITNEPRPQANGDMFINGLKVRAITGADSSKLKIKTKNNNN</sequence>
<name>X0Y8P0_9ZZZZ</name>
<comment type="caution">
    <text evidence="1">The sequence shown here is derived from an EMBL/GenBank/DDBJ whole genome shotgun (WGS) entry which is preliminary data.</text>
</comment>
<organism evidence="1">
    <name type="scientific">marine sediment metagenome</name>
    <dbReference type="NCBI Taxonomy" id="412755"/>
    <lineage>
        <taxon>unclassified sequences</taxon>
        <taxon>metagenomes</taxon>
        <taxon>ecological metagenomes</taxon>
    </lineage>
</organism>
<proteinExistence type="predicted"/>